<dbReference type="AlphaFoldDB" id="A0A1Q9E4W8"/>
<sequence length="539" mass="59854">MDMSSDTSCDRAQVFTTKGEHSGQQLQQQSLAARIYAHNRGSDSDRLAVLLLRSLPEVCRTVQTNGDEIELNAQKTVTDGLREAYDVQQSGTQSNQLSMFAKQLAYMLAQITDGAARAIVRNEDTEKGFEIWRRLYNQFSLPTKARATNLLNEIIAFRLRHDHLESDLSDFITLKNRHEKTTGAPLDNDLLPTLIMQKTTGPLQQHLRLNVRNDGPVDTDIGALKGKKGYKEKEEGQEGTQEEWNQDAEWYGDEWMDDEWNYDWIGSLDDWSGDWSWSVDDWGYWSDDWSWSSQDWWSAEQPSASALSGTAGTATVPQDSAKSEPSSSVAAVTVEAQDRNAPRSSRTARNAKPGLMTNLFVGACMLSGALSAGVPPVTGRNDPETDPVSCSDRLVEFHMQAGRKIVQLDCGNGHSLSVARLLLQDFWRVMAKDYMALIDPAGNPVPIVRQGTLVHLTPTVIPHAVADASKMAASCLPEMMTGIELELGAVELRGVSDMHDSSIDHVFQIGALIAAAQGMKAKEGYKWDMWEINEPEWEC</sequence>
<accession>A0A1Q9E4W8</accession>
<proteinExistence type="predicted"/>
<feature type="region of interest" description="Disordered" evidence="1">
    <location>
        <begin position="302"/>
        <end position="349"/>
    </location>
</feature>
<protein>
    <submittedName>
        <fullName evidence="2">Uncharacterized protein</fullName>
    </submittedName>
</protein>
<feature type="compositionally biased region" description="Polar residues" evidence="1">
    <location>
        <begin position="316"/>
        <end position="330"/>
    </location>
</feature>
<feature type="compositionally biased region" description="Low complexity" evidence="1">
    <location>
        <begin position="302"/>
        <end position="315"/>
    </location>
</feature>
<reference evidence="2 3" key="1">
    <citation type="submission" date="2016-02" db="EMBL/GenBank/DDBJ databases">
        <title>Genome analysis of coral dinoflagellate symbionts highlights evolutionary adaptations to a symbiotic lifestyle.</title>
        <authorList>
            <person name="Aranda M."/>
            <person name="Li Y."/>
            <person name="Liew Y.J."/>
            <person name="Baumgarten S."/>
            <person name="Simakov O."/>
            <person name="Wilson M."/>
            <person name="Piel J."/>
            <person name="Ashoor H."/>
            <person name="Bougouffa S."/>
            <person name="Bajic V.B."/>
            <person name="Ryu T."/>
            <person name="Ravasi T."/>
            <person name="Bayer T."/>
            <person name="Micklem G."/>
            <person name="Kim H."/>
            <person name="Bhak J."/>
            <person name="Lajeunesse T.C."/>
            <person name="Voolstra C.R."/>
        </authorList>
    </citation>
    <scope>NUCLEOTIDE SEQUENCE [LARGE SCALE GENOMIC DNA]</scope>
    <source>
        <strain evidence="2 3">CCMP2467</strain>
    </source>
</reference>
<comment type="caution">
    <text evidence="2">The sequence shown here is derived from an EMBL/GenBank/DDBJ whole genome shotgun (WGS) entry which is preliminary data.</text>
</comment>
<name>A0A1Q9E4W8_SYMMI</name>
<gene>
    <name evidence="2" type="ORF">AK812_SmicGene14690</name>
</gene>
<evidence type="ECO:0000313" key="2">
    <source>
        <dbReference type="EMBL" id="OLQ02456.1"/>
    </source>
</evidence>
<evidence type="ECO:0000313" key="3">
    <source>
        <dbReference type="Proteomes" id="UP000186817"/>
    </source>
</evidence>
<evidence type="ECO:0000256" key="1">
    <source>
        <dbReference type="SAM" id="MobiDB-lite"/>
    </source>
</evidence>
<organism evidence="2 3">
    <name type="scientific">Symbiodinium microadriaticum</name>
    <name type="common">Dinoflagellate</name>
    <name type="synonym">Zooxanthella microadriatica</name>
    <dbReference type="NCBI Taxonomy" id="2951"/>
    <lineage>
        <taxon>Eukaryota</taxon>
        <taxon>Sar</taxon>
        <taxon>Alveolata</taxon>
        <taxon>Dinophyceae</taxon>
        <taxon>Suessiales</taxon>
        <taxon>Symbiodiniaceae</taxon>
        <taxon>Symbiodinium</taxon>
    </lineage>
</organism>
<dbReference type="EMBL" id="LSRX01000263">
    <property type="protein sequence ID" value="OLQ02456.1"/>
    <property type="molecule type" value="Genomic_DNA"/>
</dbReference>
<dbReference type="Proteomes" id="UP000186817">
    <property type="component" value="Unassembled WGS sequence"/>
</dbReference>
<keyword evidence="3" id="KW-1185">Reference proteome</keyword>